<evidence type="ECO:0000313" key="2">
    <source>
        <dbReference type="EMBL" id="KAF5361676.1"/>
    </source>
</evidence>
<comment type="caution">
    <text evidence="2">The sequence shown here is derived from an EMBL/GenBank/DDBJ whole genome shotgun (WGS) entry which is preliminary data.</text>
</comment>
<organism evidence="2 3">
    <name type="scientific">Tetrapyrgos nigripes</name>
    <dbReference type="NCBI Taxonomy" id="182062"/>
    <lineage>
        <taxon>Eukaryota</taxon>
        <taxon>Fungi</taxon>
        <taxon>Dikarya</taxon>
        <taxon>Basidiomycota</taxon>
        <taxon>Agaricomycotina</taxon>
        <taxon>Agaricomycetes</taxon>
        <taxon>Agaricomycetidae</taxon>
        <taxon>Agaricales</taxon>
        <taxon>Marasmiineae</taxon>
        <taxon>Marasmiaceae</taxon>
        <taxon>Tetrapyrgos</taxon>
    </lineage>
</organism>
<reference evidence="2 3" key="1">
    <citation type="journal article" date="2020" name="ISME J.">
        <title>Uncovering the hidden diversity of litter-decomposition mechanisms in mushroom-forming fungi.</title>
        <authorList>
            <person name="Floudas D."/>
            <person name="Bentzer J."/>
            <person name="Ahren D."/>
            <person name="Johansson T."/>
            <person name="Persson P."/>
            <person name="Tunlid A."/>
        </authorList>
    </citation>
    <scope>NUCLEOTIDE SEQUENCE [LARGE SCALE GENOMIC DNA]</scope>
    <source>
        <strain evidence="2 3">CBS 291.85</strain>
    </source>
</reference>
<accession>A0A8H5GB96</accession>
<name>A0A8H5GB96_9AGAR</name>
<proteinExistence type="predicted"/>
<dbReference type="Proteomes" id="UP000559256">
    <property type="component" value="Unassembled WGS sequence"/>
</dbReference>
<feature type="compositionally biased region" description="Polar residues" evidence="1">
    <location>
        <begin position="121"/>
        <end position="142"/>
    </location>
</feature>
<dbReference type="EMBL" id="JAACJM010000039">
    <property type="protein sequence ID" value="KAF5361676.1"/>
    <property type="molecule type" value="Genomic_DNA"/>
</dbReference>
<feature type="region of interest" description="Disordered" evidence="1">
    <location>
        <begin position="121"/>
        <end position="182"/>
    </location>
</feature>
<sequence length="394" mass="42555">MMADSAGSVDITVVGQPNHLAKTLDAGEVDTQVHSPCSLSLGDTVYTTSELDNESNNGITITEPSVQDAAETIATVSIPQNHFDDLSVDQIKASSLLVATQCDPDSGRNITHVLQPEVFPQATTNGNNASANDPEQTVTSSPILRPHRTIRFRSRVRITSGVGKNHARHARRSSSDAGSASDIATSRAHLRSLTSLSPDWGGILPSGADSPRDSSTGATSRSNSVSSSISAPIRFREDEENSSGRPSKWGPLGRRVQMFVGQQKAAKQQKTQPANESGKGKRVILVYDPETWSYVPRAQSIPQNSSRDPDVHSEVSPLLGRGYRSYRARRFPSSGSNSSGGGSYDSHDGRYDSDNGWGPDTYEARLNQEIEKVFGTWPGRLLNRHVRADVLSYV</sequence>
<feature type="compositionally biased region" description="Low complexity" evidence="1">
    <location>
        <begin position="262"/>
        <end position="274"/>
    </location>
</feature>
<feature type="compositionally biased region" description="Low complexity" evidence="1">
    <location>
        <begin position="214"/>
        <end position="230"/>
    </location>
</feature>
<evidence type="ECO:0000313" key="3">
    <source>
        <dbReference type="Proteomes" id="UP000559256"/>
    </source>
</evidence>
<keyword evidence="3" id="KW-1185">Reference proteome</keyword>
<dbReference type="OrthoDB" id="3270420at2759"/>
<feature type="compositionally biased region" description="Basic residues" evidence="1">
    <location>
        <begin position="145"/>
        <end position="156"/>
    </location>
</feature>
<dbReference type="AlphaFoldDB" id="A0A8H5GB96"/>
<gene>
    <name evidence="2" type="ORF">D9758_007360</name>
</gene>
<feature type="region of interest" description="Disordered" evidence="1">
    <location>
        <begin position="326"/>
        <end position="356"/>
    </location>
</feature>
<feature type="region of interest" description="Disordered" evidence="1">
    <location>
        <begin position="195"/>
        <end position="282"/>
    </location>
</feature>
<evidence type="ECO:0000256" key="1">
    <source>
        <dbReference type="SAM" id="MobiDB-lite"/>
    </source>
</evidence>
<protein>
    <submittedName>
        <fullName evidence="2">Uncharacterized protein</fullName>
    </submittedName>
</protein>